<keyword evidence="2" id="KW-0614">Plasmid</keyword>
<proteinExistence type="predicted"/>
<feature type="domain" description="Knr4/Smi1-like" evidence="1">
    <location>
        <begin position="25"/>
        <end position="141"/>
    </location>
</feature>
<dbReference type="Proteomes" id="UP000077856">
    <property type="component" value="Plasmid pBO1"/>
</dbReference>
<geneLocation type="plasmid" evidence="3">
    <name>pbo1</name>
</geneLocation>
<dbReference type="EMBL" id="CP015507">
    <property type="protein sequence ID" value="AND43189.1"/>
    <property type="molecule type" value="Genomic_DNA"/>
</dbReference>
<evidence type="ECO:0000259" key="1">
    <source>
        <dbReference type="SMART" id="SM00860"/>
    </source>
</evidence>
<protein>
    <submittedName>
        <fullName evidence="2">SMI1 / KNR4 family protein</fullName>
    </submittedName>
</protein>
<dbReference type="InterPro" id="IPR037883">
    <property type="entry name" value="Knr4/Smi1-like_sf"/>
</dbReference>
<accession>A0A160MI90</accession>
<sequence length="148" mass="17213">MAQWKELLNEIKKIEEKYGSSLRDPVTDLEIRKLQLKMLGKLGYMDLPKTYIELLKTVNGLDFNGLVIYGVDDQEDEDLQGLIETNEIWYKNDWQKQYIFFGDSDTAWYCLDLQEGMYHELDKPSGTLIQSLDSFDSMLSQALQTALL</sequence>
<dbReference type="RefSeq" id="WP_019379913.1">
    <property type="nucleotide sequence ID" value="NZ_CP015507.1"/>
</dbReference>
<dbReference type="SMART" id="SM00860">
    <property type="entry name" value="SMI1_KNR4"/>
    <property type="match status" value="1"/>
</dbReference>
<evidence type="ECO:0000313" key="2">
    <source>
        <dbReference type="EMBL" id="AND43189.1"/>
    </source>
</evidence>
<name>A0A160MI90_9BACI</name>
<reference evidence="2 3" key="1">
    <citation type="submission" date="2016-04" db="EMBL/GenBank/DDBJ databases">
        <title>Complete genome sequence of Bacillus oceanisediminis strain 2691.</title>
        <authorList>
            <person name="Jeong H."/>
            <person name="Kim H.J."/>
            <person name="Lee D.-W."/>
        </authorList>
    </citation>
    <scope>NUCLEOTIDE SEQUENCE [LARGE SCALE GENOMIC DNA]</scope>
    <source>
        <strain evidence="2 3">2691</strain>
        <plasmid evidence="3">pbo1</plasmid>
    </source>
</reference>
<dbReference type="SUPFAM" id="SSF160631">
    <property type="entry name" value="SMI1/KNR4-like"/>
    <property type="match status" value="1"/>
</dbReference>
<dbReference type="Pfam" id="PF09346">
    <property type="entry name" value="SMI1_KNR4"/>
    <property type="match status" value="1"/>
</dbReference>
<dbReference type="eggNOG" id="ENOG5030WNQ">
    <property type="taxonomic scope" value="Bacteria"/>
</dbReference>
<organism evidence="2 3">
    <name type="scientific">Cytobacillus oceanisediminis 2691</name>
    <dbReference type="NCBI Taxonomy" id="1196031"/>
    <lineage>
        <taxon>Bacteria</taxon>
        <taxon>Bacillati</taxon>
        <taxon>Bacillota</taxon>
        <taxon>Bacilli</taxon>
        <taxon>Bacillales</taxon>
        <taxon>Bacillaceae</taxon>
        <taxon>Cytobacillus</taxon>
    </lineage>
</organism>
<dbReference type="AlphaFoldDB" id="A0A160MI90"/>
<dbReference type="NCBIfam" id="NF038335">
    <property type="entry name" value="YPO0640_fam"/>
    <property type="match status" value="1"/>
</dbReference>
<dbReference type="KEGG" id="bon:A361_28935"/>
<dbReference type="InterPro" id="IPR018958">
    <property type="entry name" value="Knr4/Smi1-like_dom"/>
</dbReference>
<gene>
    <name evidence="2" type="ORF">A361_28935</name>
</gene>
<evidence type="ECO:0000313" key="3">
    <source>
        <dbReference type="Proteomes" id="UP000077856"/>
    </source>
</evidence>
<dbReference type="Gene3D" id="3.40.1580.10">
    <property type="entry name" value="SMI1/KNR4-like"/>
    <property type="match status" value="1"/>
</dbReference>